<dbReference type="AlphaFoldDB" id="A0A941BI75"/>
<evidence type="ECO:0000313" key="2">
    <source>
        <dbReference type="Proteomes" id="UP000678374"/>
    </source>
</evidence>
<dbReference type="RefSeq" id="WP_210804362.1">
    <property type="nucleotide sequence ID" value="NZ_JAGQDE010000035.1"/>
</dbReference>
<name>A0A941BI75_9BURK</name>
<proteinExistence type="predicted"/>
<comment type="caution">
    <text evidence="1">The sequence shown here is derived from an EMBL/GenBank/DDBJ whole genome shotgun (WGS) entry which is preliminary data.</text>
</comment>
<dbReference type="EMBL" id="JAGQDE010000035">
    <property type="protein sequence ID" value="MBQ0961676.1"/>
    <property type="molecule type" value="Genomic_DNA"/>
</dbReference>
<accession>A0A941BI75</accession>
<protein>
    <submittedName>
        <fullName evidence="1">Uncharacterized protein</fullName>
    </submittedName>
</protein>
<organism evidence="1 2">
    <name type="scientific">Ideonella aquatica</name>
    <dbReference type="NCBI Taxonomy" id="2824119"/>
    <lineage>
        <taxon>Bacteria</taxon>
        <taxon>Pseudomonadati</taxon>
        <taxon>Pseudomonadota</taxon>
        <taxon>Betaproteobacteria</taxon>
        <taxon>Burkholderiales</taxon>
        <taxon>Sphaerotilaceae</taxon>
        <taxon>Ideonella</taxon>
    </lineage>
</organism>
<dbReference type="Proteomes" id="UP000678374">
    <property type="component" value="Unassembled WGS sequence"/>
</dbReference>
<sequence>MPLQLARRFAAALRPTPAISTCWADTQPMGLSVESAPRPRPFQQVLAGLQVQECRDEDLFDTYFGAHEFSREN</sequence>
<keyword evidence="2" id="KW-1185">Reference proteome</keyword>
<gene>
    <name evidence="1" type="ORF">KAK06_22245</name>
</gene>
<evidence type="ECO:0000313" key="1">
    <source>
        <dbReference type="EMBL" id="MBQ0961676.1"/>
    </source>
</evidence>
<reference evidence="1" key="1">
    <citation type="submission" date="2021-04" db="EMBL/GenBank/DDBJ databases">
        <title>The genome sequence of Ideonella sp. 4Y11.</title>
        <authorList>
            <person name="Liu Y."/>
        </authorList>
    </citation>
    <scope>NUCLEOTIDE SEQUENCE</scope>
    <source>
        <strain evidence="1">4Y11</strain>
    </source>
</reference>